<accession>A0ACC0KCB1</accession>
<reference evidence="1 2" key="1">
    <citation type="journal article" date="2022" name="Genome Biol. Evol.">
        <title>The Spruce Budworm Genome: Reconstructing the Evolutionary History of Antifreeze Proteins.</title>
        <authorList>
            <person name="Beliveau C."/>
            <person name="Gagne P."/>
            <person name="Picq S."/>
            <person name="Vernygora O."/>
            <person name="Keeling C.I."/>
            <person name="Pinkney K."/>
            <person name="Doucet D."/>
            <person name="Wen F."/>
            <person name="Johnston J.S."/>
            <person name="Maaroufi H."/>
            <person name="Boyle B."/>
            <person name="Laroche J."/>
            <person name="Dewar K."/>
            <person name="Juretic N."/>
            <person name="Blackburn G."/>
            <person name="Nisole A."/>
            <person name="Brunet B."/>
            <person name="Brandao M."/>
            <person name="Lumley L."/>
            <person name="Duan J."/>
            <person name="Quan G."/>
            <person name="Lucarotti C.J."/>
            <person name="Roe A.D."/>
            <person name="Sperling F.A.H."/>
            <person name="Levesque R.C."/>
            <person name="Cusson M."/>
        </authorList>
    </citation>
    <scope>NUCLEOTIDE SEQUENCE [LARGE SCALE GENOMIC DNA]</scope>
    <source>
        <strain evidence="1">Glfc:IPQL:Cfum</strain>
    </source>
</reference>
<evidence type="ECO:0000313" key="2">
    <source>
        <dbReference type="Proteomes" id="UP001064048"/>
    </source>
</evidence>
<proteinExistence type="predicted"/>
<protein>
    <submittedName>
        <fullName evidence="1">Uncharacterized protein</fullName>
    </submittedName>
</protein>
<keyword evidence="2" id="KW-1185">Reference proteome</keyword>
<dbReference type="EMBL" id="CM046121">
    <property type="protein sequence ID" value="KAI8434112.1"/>
    <property type="molecule type" value="Genomic_DNA"/>
</dbReference>
<organism evidence="1 2">
    <name type="scientific">Choristoneura fumiferana</name>
    <name type="common">Spruce budworm moth</name>
    <name type="synonym">Archips fumiferana</name>
    <dbReference type="NCBI Taxonomy" id="7141"/>
    <lineage>
        <taxon>Eukaryota</taxon>
        <taxon>Metazoa</taxon>
        <taxon>Ecdysozoa</taxon>
        <taxon>Arthropoda</taxon>
        <taxon>Hexapoda</taxon>
        <taxon>Insecta</taxon>
        <taxon>Pterygota</taxon>
        <taxon>Neoptera</taxon>
        <taxon>Endopterygota</taxon>
        <taxon>Lepidoptera</taxon>
        <taxon>Glossata</taxon>
        <taxon>Ditrysia</taxon>
        <taxon>Tortricoidea</taxon>
        <taxon>Tortricidae</taxon>
        <taxon>Tortricinae</taxon>
        <taxon>Choristoneura</taxon>
    </lineage>
</organism>
<sequence>MPPRKKIPLSKQEKARKKSEQAKKCLEKIKNDPILLAKYKEKKRLSIPQKNGRVKDMTPGEHRKMKKKNWSTYSAAYRQNKKIGKHADKYMDENTPPSSDGENDPQVQEEISPERQSDGIADRRQAEAKRRSILQRKIRNKQLQKKNHVITELKKKLANQRQKYKRLKRTINKSKKALTPRSKIEKMANDPNNKTELVKKHCLVKLYRRKS</sequence>
<comment type="caution">
    <text evidence="1">The sequence shown here is derived from an EMBL/GenBank/DDBJ whole genome shotgun (WGS) entry which is preliminary data.</text>
</comment>
<evidence type="ECO:0000313" key="1">
    <source>
        <dbReference type="EMBL" id="KAI8434112.1"/>
    </source>
</evidence>
<dbReference type="Proteomes" id="UP001064048">
    <property type="component" value="Chromosome 21"/>
</dbReference>
<name>A0ACC0KCB1_CHOFU</name>
<gene>
    <name evidence="1" type="ORF">MSG28_012252</name>
</gene>